<gene>
    <name evidence="2" type="ORF">CLOSTMETH_02111</name>
</gene>
<feature type="region of interest" description="Disordered" evidence="1">
    <location>
        <begin position="1"/>
        <end position="25"/>
    </location>
</feature>
<keyword evidence="3" id="KW-1185">Reference proteome</keyword>
<dbReference type="AlphaFoldDB" id="C0EE32"/>
<organism evidence="2 3">
    <name type="scientific">[Clostridium] methylpentosum DSM 5476</name>
    <dbReference type="NCBI Taxonomy" id="537013"/>
    <lineage>
        <taxon>Bacteria</taxon>
        <taxon>Bacillati</taxon>
        <taxon>Bacillota</taxon>
        <taxon>Clostridia</taxon>
        <taxon>Eubacteriales</taxon>
        <taxon>Oscillospiraceae</taxon>
        <taxon>Oscillospiraceae incertae sedis</taxon>
    </lineage>
</organism>
<dbReference type="STRING" id="537013.CLOSTMETH_02111"/>
<evidence type="ECO:0000256" key="1">
    <source>
        <dbReference type="SAM" id="MobiDB-lite"/>
    </source>
</evidence>
<sequence length="47" mass="4977">MQANTSRGKSREGLEMAGKGSCTVTRSSTAAMWPGAAFELRFSLPAQ</sequence>
<evidence type="ECO:0000313" key="3">
    <source>
        <dbReference type="Proteomes" id="UP000003340"/>
    </source>
</evidence>
<name>C0EE32_9FIRM</name>
<accession>C0EE32</accession>
<reference evidence="2 3" key="1">
    <citation type="submission" date="2009-01" db="EMBL/GenBank/DDBJ databases">
        <authorList>
            <person name="Fulton L."/>
            <person name="Clifton S."/>
            <person name="Fulton B."/>
            <person name="Xu J."/>
            <person name="Minx P."/>
            <person name="Pepin K.H."/>
            <person name="Johnson M."/>
            <person name="Bhonagiri V."/>
            <person name="Nash W.E."/>
            <person name="Mardis E.R."/>
            <person name="Wilson R.K."/>
        </authorList>
    </citation>
    <scope>NUCLEOTIDE SEQUENCE [LARGE SCALE GENOMIC DNA]</scope>
    <source>
        <strain evidence="2 3">DSM 5476</strain>
    </source>
</reference>
<protein>
    <submittedName>
        <fullName evidence="2">Uncharacterized protein</fullName>
    </submittedName>
</protein>
<comment type="caution">
    <text evidence="2">The sequence shown here is derived from an EMBL/GenBank/DDBJ whole genome shotgun (WGS) entry which is preliminary data.</text>
</comment>
<dbReference type="Proteomes" id="UP000003340">
    <property type="component" value="Unassembled WGS sequence"/>
</dbReference>
<evidence type="ECO:0000313" key="2">
    <source>
        <dbReference type="EMBL" id="EEG30380.1"/>
    </source>
</evidence>
<dbReference type="HOGENOM" id="CLU_3166502_0_0_9"/>
<proteinExistence type="predicted"/>
<dbReference type="EMBL" id="ACEC01000066">
    <property type="protein sequence ID" value="EEG30380.1"/>
    <property type="molecule type" value="Genomic_DNA"/>
</dbReference>
<reference evidence="2 3" key="2">
    <citation type="submission" date="2009-02" db="EMBL/GenBank/DDBJ databases">
        <title>Draft genome sequence of Clostridium methylpentosum (DSM 5476).</title>
        <authorList>
            <person name="Sudarsanam P."/>
            <person name="Ley R."/>
            <person name="Guruge J."/>
            <person name="Turnbaugh P.J."/>
            <person name="Mahowald M."/>
            <person name="Liep D."/>
            <person name="Gordon J."/>
        </authorList>
    </citation>
    <scope>NUCLEOTIDE SEQUENCE [LARGE SCALE GENOMIC DNA]</scope>
    <source>
        <strain evidence="2 3">DSM 5476</strain>
    </source>
</reference>